<reference evidence="1 2" key="1">
    <citation type="submission" date="2018-01" db="EMBL/GenBank/DDBJ databases">
        <title>Genome sequence of the PGP bacterium Paenibacillus illinoisensis E3.</title>
        <authorList>
            <person name="Rolli E."/>
            <person name="Marasco R."/>
            <person name="Bessem C."/>
            <person name="Michoud G."/>
            <person name="Gaiarsa S."/>
            <person name="Borin S."/>
            <person name="Daffonchio D."/>
        </authorList>
    </citation>
    <scope>NUCLEOTIDE SEQUENCE [LARGE SCALE GENOMIC DNA]</scope>
    <source>
        <strain evidence="1 2">E3</strain>
    </source>
</reference>
<dbReference type="AlphaFoldDB" id="A0A2W0C8W5"/>
<dbReference type="Proteomes" id="UP000247459">
    <property type="component" value="Unassembled WGS sequence"/>
</dbReference>
<sequence>MEEYLDGCLSMLSALRDTFYEYKLLHVKSLIDLNTSMGMIVS</sequence>
<dbReference type="EMBL" id="PRLG01000028">
    <property type="protein sequence ID" value="PYY26929.1"/>
    <property type="molecule type" value="Genomic_DNA"/>
</dbReference>
<accession>A0A2W0C8W5</accession>
<evidence type="ECO:0000313" key="1">
    <source>
        <dbReference type="EMBL" id="PYY26929.1"/>
    </source>
</evidence>
<proteinExistence type="predicted"/>
<protein>
    <submittedName>
        <fullName evidence="1">Uncharacterized protein</fullName>
    </submittedName>
</protein>
<evidence type="ECO:0000313" key="2">
    <source>
        <dbReference type="Proteomes" id="UP000247459"/>
    </source>
</evidence>
<gene>
    <name evidence="1" type="ORF">PIL02S_05105</name>
</gene>
<comment type="caution">
    <text evidence="1">The sequence shown here is derived from an EMBL/GenBank/DDBJ whole genome shotgun (WGS) entry which is preliminary data.</text>
</comment>
<organism evidence="1 2">
    <name type="scientific">Paenibacillus illinoisensis</name>
    <dbReference type="NCBI Taxonomy" id="59845"/>
    <lineage>
        <taxon>Bacteria</taxon>
        <taxon>Bacillati</taxon>
        <taxon>Bacillota</taxon>
        <taxon>Bacilli</taxon>
        <taxon>Bacillales</taxon>
        <taxon>Paenibacillaceae</taxon>
        <taxon>Paenibacillus</taxon>
    </lineage>
</organism>
<name>A0A2W0C8W5_9BACL</name>